<dbReference type="FunFam" id="3.40.50.620:FF:000004">
    <property type="entry name" value="tRNA-specific 2-thiouridylase MnmA"/>
    <property type="match status" value="1"/>
</dbReference>
<dbReference type="Gene3D" id="2.30.30.280">
    <property type="entry name" value="Adenine nucleotide alpha hydrolases-like domains"/>
    <property type="match status" value="1"/>
</dbReference>
<name>A0A0R0BLT5_9GAMM</name>
<gene>
    <name evidence="14 18" type="primary">mnmA</name>
    <name evidence="17" type="ORF">ABB25_07165</name>
    <name evidence="18" type="ORF">H4O09_13055</name>
</gene>
<keyword evidence="10 14" id="KW-0067">ATP-binding</keyword>
<keyword evidence="8 14" id="KW-0819">tRNA processing</keyword>
<evidence type="ECO:0000256" key="13">
    <source>
        <dbReference type="ARBA" id="ARBA00051542"/>
    </source>
</evidence>
<evidence type="ECO:0000313" key="18">
    <source>
        <dbReference type="EMBL" id="MBB1117982.1"/>
    </source>
</evidence>
<dbReference type="GO" id="GO:0103016">
    <property type="term" value="F:tRNA-uridine 2-sulfurtransferase activity"/>
    <property type="evidence" value="ECO:0007669"/>
    <property type="project" value="UniProtKB-EC"/>
</dbReference>
<dbReference type="Pfam" id="PF03054">
    <property type="entry name" value="tRNA_Me_trans"/>
    <property type="match status" value="1"/>
</dbReference>
<evidence type="ECO:0000256" key="6">
    <source>
        <dbReference type="ARBA" id="ARBA00022555"/>
    </source>
</evidence>
<evidence type="ECO:0000256" key="14">
    <source>
        <dbReference type="HAMAP-Rule" id="MF_00144"/>
    </source>
</evidence>
<dbReference type="Pfam" id="PF20258">
    <property type="entry name" value="tRNA_Me_trans_C"/>
    <property type="match status" value="1"/>
</dbReference>
<dbReference type="InterPro" id="IPR023382">
    <property type="entry name" value="MnmA-like_central_sf"/>
</dbReference>
<accession>A0A0R0BLT5</accession>
<evidence type="ECO:0000259" key="15">
    <source>
        <dbReference type="Pfam" id="PF20258"/>
    </source>
</evidence>
<comment type="function">
    <text evidence="14">Catalyzes the 2-thiolation of uridine at the wobble position (U34) of tRNA, leading to the formation of s(2)U34.</text>
</comment>
<comment type="similarity">
    <text evidence="2 14">Belongs to the MnmA/TRMU family.</text>
</comment>
<evidence type="ECO:0000313" key="19">
    <source>
        <dbReference type="Proteomes" id="UP000051254"/>
    </source>
</evidence>
<evidence type="ECO:0000313" key="20">
    <source>
        <dbReference type="Proteomes" id="UP000550609"/>
    </source>
</evidence>
<evidence type="ECO:0000256" key="8">
    <source>
        <dbReference type="ARBA" id="ARBA00022694"/>
    </source>
</evidence>
<dbReference type="Pfam" id="PF20259">
    <property type="entry name" value="tRNA_Me_trans_M"/>
    <property type="match status" value="1"/>
</dbReference>
<comment type="caution">
    <text evidence="17">The sequence shown here is derived from an EMBL/GenBank/DDBJ whole genome shotgun (WGS) entry which is preliminary data.</text>
</comment>
<dbReference type="OrthoDB" id="9800696at2"/>
<feature type="region of interest" description="Interaction with tRNA" evidence="14">
    <location>
        <begin position="145"/>
        <end position="147"/>
    </location>
</feature>
<dbReference type="NCBIfam" id="NF001138">
    <property type="entry name" value="PRK00143.1"/>
    <property type="match status" value="1"/>
</dbReference>
<feature type="active site" description="Nucleophile" evidence="14">
    <location>
        <position position="99"/>
    </location>
</feature>
<keyword evidence="19" id="KW-1185">Reference proteome</keyword>
<protein>
    <recommendedName>
        <fullName evidence="4 14">tRNA-specific 2-thiouridylase MnmA</fullName>
        <ecNumber evidence="3 14">2.8.1.13</ecNumber>
    </recommendedName>
</protein>
<feature type="binding site" evidence="14">
    <location>
        <position position="35"/>
    </location>
    <ligand>
        <name>ATP</name>
        <dbReference type="ChEBI" id="CHEBI:30616"/>
    </ligand>
</feature>
<feature type="binding site" evidence="14">
    <location>
        <position position="123"/>
    </location>
    <ligand>
        <name>ATP</name>
        <dbReference type="ChEBI" id="CHEBI:30616"/>
    </ligand>
</feature>
<evidence type="ECO:0000256" key="11">
    <source>
        <dbReference type="ARBA" id="ARBA00022884"/>
    </source>
</evidence>
<feature type="region of interest" description="Interaction with tRNA" evidence="14">
    <location>
        <begin position="307"/>
        <end position="308"/>
    </location>
</feature>
<organism evidence="17 19">
    <name type="scientific">Stenotrophomonas koreensis</name>
    <dbReference type="NCBI Taxonomy" id="266128"/>
    <lineage>
        <taxon>Bacteria</taxon>
        <taxon>Pseudomonadati</taxon>
        <taxon>Pseudomonadota</taxon>
        <taxon>Gammaproteobacteria</taxon>
        <taxon>Lysobacterales</taxon>
        <taxon>Lysobacteraceae</taxon>
        <taxon>Stenotrophomonas</taxon>
    </lineage>
</organism>
<evidence type="ECO:0000256" key="12">
    <source>
        <dbReference type="ARBA" id="ARBA00023157"/>
    </source>
</evidence>
<dbReference type="PANTHER" id="PTHR11933">
    <property type="entry name" value="TRNA 5-METHYLAMINOMETHYL-2-THIOURIDYLATE -METHYLTRANSFERASE"/>
    <property type="match status" value="1"/>
</dbReference>
<dbReference type="GO" id="GO:0005737">
    <property type="term" value="C:cytoplasm"/>
    <property type="evidence" value="ECO:0007669"/>
    <property type="project" value="UniProtKB-SubCell"/>
</dbReference>
<feature type="binding site" evidence="14">
    <location>
        <begin position="9"/>
        <end position="16"/>
    </location>
    <ligand>
        <name>ATP</name>
        <dbReference type="ChEBI" id="CHEBI:30616"/>
    </ligand>
</feature>
<dbReference type="Proteomes" id="UP000550609">
    <property type="component" value="Unassembled WGS sequence"/>
</dbReference>
<dbReference type="PANTHER" id="PTHR11933:SF5">
    <property type="entry name" value="MITOCHONDRIAL TRNA-SPECIFIC 2-THIOURIDYLASE 1"/>
    <property type="match status" value="1"/>
</dbReference>
<evidence type="ECO:0000256" key="7">
    <source>
        <dbReference type="ARBA" id="ARBA00022679"/>
    </source>
</evidence>
<evidence type="ECO:0000256" key="3">
    <source>
        <dbReference type="ARBA" id="ARBA00011949"/>
    </source>
</evidence>
<dbReference type="InterPro" id="IPR046885">
    <property type="entry name" value="MnmA-like_C"/>
</dbReference>
<dbReference type="FunFam" id="2.40.30.10:FF:000023">
    <property type="entry name" value="tRNA-specific 2-thiouridylase MnmA"/>
    <property type="match status" value="1"/>
</dbReference>
<sequence length="375" mass="41208">MTTPRIVVGVSGGVDSSVAALRLVQAGEPVAGLFMQNWADDGSGQCRAEEDRRDAVAVCGRLGIPFHFRDFSQQYWAGVFEHFLAEYAAGRTPNPDVLCNREVKFKHFLDAAQALGAERIATGHYARIDQHLGHWRLLRGADRGKDQSYFLHQLGQEQLSRTLFPIGDLEKPALRALAAEAGLATAGKKDSTGICFIGERDFRQFLSQYLPARQGDICDPDGVIIAQHPGVFYYTIGQREGLNIGGVRGRAQAPWFVVGKDVANNILYVDQDSNSPWMLSRRLRSETMHWIGGSAPARVFRCSAQTRYRQPDEDCEVTVLSDGTLLVRFDRPQRAVTPGQSLVLYDGAVCLGGAVIAATDAPMERRLAGTSLDEI</sequence>
<dbReference type="AlphaFoldDB" id="A0A0R0BLT5"/>
<dbReference type="InterPro" id="IPR046884">
    <property type="entry name" value="MnmA-like_central"/>
</dbReference>
<evidence type="ECO:0000256" key="5">
    <source>
        <dbReference type="ARBA" id="ARBA00022490"/>
    </source>
</evidence>
<dbReference type="EMBL" id="JACIUV010000006">
    <property type="protein sequence ID" value="MBB1117982.1"/>
    <property type="molecule type" value="Genomic_DNA"/>
</dbReference>
<comment type="caution">
    <text evidence="14">Lacks conserved residue(s) required for the propagation of feature annotation.</text>
</comment>
<keyword evidence="5 14" id="KW-0963">Cytoplasm</keyword>
<evidence type="ECO:0000313" key="17">
    <source>
        <dbReference type="EMBL" id="KRG58080.1"/>
    </source>
</evidence>
<dbReference type="SUPFAM" id="SSF52402">
    <property type="entry name" value="Adenine nucleotide alpha hydrolases-like"/>
    <property type="match status" value="1"/>
</dbReference>
<dbReference type="NCBIfam" id="TIGR00420">
    <property type="entry name" value="trmU"/>
    <property type="match status" value="1"/>
</dbReference>
<dbReference type="GO" id="GO:0005524">
    <property type="term" value="F:ATP binding"/>
    <property type="evidence" value="ECO:0007669"/>
    <property type="project" value="UniProtKB-KW"/>
</dbReference>
<dbReference type="HAMAP" id="MF_00144">
    <property type="entry name" value="tRNA_thiouridyl_MnmA"/>
    <property type="match status" value="1"/>
</dbReference>
<keyword evidence="12" id="KW-1015">Disulfide bond</keyword>
<dbReference type="GO" id="GO:0000049">
    <property type="term" value="F:tRNA binding"/>
    <property type="evidence" value="ECO:0007669"/>
    <property type="project" value="UniProtKB-KW"/>
</dbReference>
<dbReference type="PATRIC" id="fig|266128.3.peg.307"/>
<dbReference type="Gene3D" id="3.40.50.620">
    <property type="entry name" value="HUPs"/>
    <property type="match status" value="1"/>
</dbReference>
<feature type="domain" description="tRNA-specific 2-thiouridylase MnmA-like central" evidence="16">
    <location>
        <begin position="204"/>
        <end position="269"/>
    </location>
</feature>
<comment type="subcellular location">
    <subcellularLocation>
        <location evidence="1 14">Cytoplasm</location>
    </subcellularLocation>
</comment>
<dbReference type="STRING" id="266128.ABB25_07165"/>
<evidence type="ECO:0000256" key="10">
    <source>
        <dbReference type="ARBA" id="ARBA00022840"/>
    </source>
</evidence>
<accession>A0A7W3V2Q2</accession>
<feature type="region of interest" description="Interaction with target base in tRNA" evidence="14">
    <location>
        <begin position="94"/>
        <end position="96"/>
    </location>
</feature>
<dbReference type="EMBL" id="LDJH01000012">
    <property type="protein sequence ID" value="KRG58080.1"/>
    <property type="molecule type" value="Genomic_DNA"/>
</dbReference>
<evidence type="ECO:0000259" key="16">
    <source>
        <dbReference type="Pfam" id="PF20259"/>
    </source>
</evidence>
<dbReference type="GO" id="GO:0002143">
    <property type="term" value="P:tRNA wobble position uridine thiolation"/>
    <property type="evidence" value="ECO:0007669"/>
    <property type="project" value="TreeGrafter"/>
</dbReference>
<comment type="catalytic activity">
    <reaction evidence="13 14">
        <text>S-sulfanyl-L-cysteinyl-[protein] + uridine(34) in tRNA + AH2 + ATP = 2-thiouridine(34) in tRNA + L-cysteinyl-[protein] + A + AMP + diphosphate + H(+)</text>
        <dbReference type="Rhea" id="RHEA:47032"/>
        <dbReference type="Rhea" id="RHEA-COMP:10131"/>
        <dbReference type="Rhea" id="RHEA-COMP:11726"/>
        <dbReference type="Rhea" id="RHEA-COMP:11727"/>
        <dbReference type="Rhea" id="RHEA-COMP:11728"/>
        <dbReference type="ChEBI" id="CHEBI:13193"/>
        <dbReference type="ChEBI" id="CHEBI:15378"/>
        <dbReference type="ChEBI" id="CHEBI:17499"/>
        <dbReference type="ChEBI" id="CHEBI:29950"/>
        <dbReference type="ChEBI" id="CHEBI:30616"/>
        <dbReference type="ChEBI" id="CHEBI:33019"/>
        <dbReference type="ChEBI" id="CHEBI:61963"/>
        <dbReference type="ChEBI" id="CHEBI:65315"/>
        <dbReference type="ChEBI" id="CHEBI:87170"/>
        <dbReference type="ChEBI" id="CHEBI:456215"/>
        <dbReference type="EC" id="2.8.1.13"/>
    </reaction>
</comment>
<dbReference type="Gene3D" id="2.40.30.10">
    <property type="entry name" value="Translation factors"/>
    <property type="match status" value="1"/>
</dbReference>
<dbReference type="RefSeq" id="WP_057665401.1">
    <property type="nucleotide sequence ID" value="NZ_JACIUV010000006.1"/>
</dbReference>
<keyword evidence="9 14" id="KW-0547">Nucleotide-binding</keyword>
<keyword evidence="11 14" id="KW-0694">RNA-binding</keyword>
<keyword evidence="6 14" id="KW-0820">tRNA-binding</keyword>
<evidence type="ECO:0000256" key="1">
    <source>
        <dbReference type="ARBA" id="ARBA00004496"/>
    </source>
</evidence>
<evidence type="ECO:0000256" key="2">
    <source>
        <dbReference type="ARBA" id="ARBA00006191"/>
    </source>
</evidence>
<evidence type="ECO:0000256" key="9">
    <source>
        <dbReference type="ARBA" id="ARBA00022741"/>
    </source>
</evidence>
<reference evidence="17 19" key="1">
    <citation type="submission" date="2015-05" db="EMBL/GenBank/DDBJ databases">
        <title>Genome sequencing and analysis of members of genus Stenotrophomonas.</title>
        <authorList>
            <person name="Patil P.P."/>
            <person name="Midha S."/>
            <person name="Patil P.B."/>
        </authorList>
    </citation>
    <scope>NUCLEOTIDE SEQUENCE [LARGE SCALE GENOMIC DNA]</scope>
    <source>
        <strain evidence="17 19">DSM 17805</strain>
    </source>
</reference>
<evidence type="ECO:0000256" key="4">
    <source>
        <dbReference type="ARBA" id="ARBA00013805"/>
    </source>
</evidence>
<feature type="domain" description="tRNA-specific 2-thiouridylase MnmA-like C-terminal" evidence="15">
    <location>
        <begin position="281"/>
        <end position="356"/>
    </location>
</feature>
<dbReference type="InterPro" id="IPR004506">
    <property type="entry name" value="MnmA-like"/>
</dbReference>
<dbReference type="CDD" id="cd01998">
    <property type="entry name" value="MnmA_TRMU-like"/>
    <property type="match status" value="1"/>
</dbReference>
<feature type="active site" description="Cysteine persulfide intermediate" evidence="14">
    <location>
        <position position="195"/>
    </location>
</feature>
<dbReference type="InterPro" id="IPR014729">
    <property type="entry name" value="Rossmann-like_a/b/a_fold"/>
</dbReference>
<dbReference type="EC" id="2.8.1.13" evidence="3 14"/>
<dbReference type="Proteomes" id="UP000051254">
    <property type="component" value="Unassembled WGS sequence"/>
</dbReference>
<keyword evidence="7 14" id="KW-0808">Transferase</keyword>
<dbReference type="FunFam" id="2.30.30.280:FF:000001">
    <property type="entry name" value="tRNA-specific 2-thiouridylase MnmA"/>
    <property type="match status" value="1"/>
</dbReference>
<reference evidence="18 20" key="2">
    <citation type="submission" date="2020-08" db="EMBL/GenBank/DDBJ databases">
        <title>Stenotrophomonas sp. W1S232.</title>
        <authorList>
            <person name="Deng Y."/>
        </authorList>
    </citation>
    <scope>NUCLEOTIDE SEQUENCE [LARGE SCALE GENOMIC DNA]</scope>
    <source>
        <strain evidence="18 20">W1S232</strain>
    </source>
</reference>
<proteinExistence type="inferred from homology"/>
<feature type="site" description="Interaction with tRNA" evidence="14">
    <location>
        <position position="340"/>
    </location>
</feature>
<feature type="site" description="Interaction with tRNA" evidence="14">
    <location>
        <position position="124"/>
    </location>
</feature>